<keyword evidence="6" id="KW-0479">Metal-binding</keyword>
<evidence type="ECO:0000256" key="12">
    <source>
        <dbReference type="SAM" id="MobiDB-lite"/>
    </source>
</evidence>
<evidence type="ECO:0000256" key="2">
    <source>
        <dbReference type="ARBA" id="ARBA00005135"/>
    </source>
</evidence>
<evidence type="ECO:0000256" key="3">
    <source>
        <dbReference type="ARBA" id="ARBA00009184"/>
    </source>
</evidence>
<dbReference type="InterPro" id="IPR036412">
    <property type="entry name" value="HAD-like_sf"/>
</dbReference>
<protein>
    <recommendedName>
        <fullName evidence="4">phosphoserine phosphatase</fullName>
        <ecNumber evidence="4">3.1.3.3</ecNumber>
    </recommendedName>
</protein>
<comment type="catalytic activity">
    <reaction evidence="11">
        <text>O-phospho-D-serine + H2O = D-serine + phosphate</text>
        <dbReference type="Rhea" id="RHEA:24873"/>
        <dbReference type="ChEBI" id="CHEBI:15377"/>
        <dbReference type="ChEBI" id="CHEBI:35247"/>
        <dbReference type="ChEBI" id="CHEBI:43474"/>
        <dbReference type="ChEBI" id="CHEBI:58680"/>
        <dbReference type="EC" id="3.1.3.3"/>
    </reaction>
</comment>
<dbReference type="InterPro" id="IPR050582">
    <property type="entry name" value="HAD-like_SerB"/>
</dbReference>
<feature type="compositionally biased region" description="Gly residues" evidence="12">
    <location>
        <begin position="437"/>
        <end position="452"/>
    </location>
</feature>
<evidence type="ECO:0000256" key="6">
    <source>
        <dbReference type="ARBA" id="ARBA00022723"/>
    </source>
</evidence>
<evidence type="ECO:0000256" key="7">
    <source>
        <dbReference type="ARBA" id="ARBA00022801"/>
    </source>
</evidence>
<dbReference type="EMBL" id="BAAARJ010000001">
    <property type="protein sequence ID" value="GAA2592598.1"/>
    <property type="molecule type" value="Genomic_DNA"/>
</dbReference>
<comment type="caution">
    <text evidence="14">The sequence shown here is derived from an EMBL/GenBank/DDBJ whole genome shotgun (WGS) entry which is preliminary data.</text>
</comment>
<reference evidence="15" key="1">
    <citation type="journal article" date="2019" name="Int. J. Syst. Evol. Microbiol.">
        <title>The Global Catalogue of Microorganisms (GCM) 10K type strain sequencing project: providing services to taxonomists for standard genome sequencing and annotation.</title>
        <authorList>
            <consortium name="The Broad Institute Genomics Platform"/>
            <consortium name="The Broad Institute Genome Sequencing Center for Infectious Disease"/>
            <person name="Wu L."/>
            <person name="Ma J."/>
        </authorList>
    </citation>
    <scope>NUCLEOTIDE SEQUENCE [LARGE SCALE GENOMIC DNA]</scope>
    <source>
        <strain evidence="15">JCM 16373</strain>
    </source>
</reference>
<sequence>MRSRSVLTGLTVAAALAATLTAAPAQADAHQRGGGPHHCPQLSEKLPWYGANRAKLQRTIDERGTCSPHWRGGKHRPVAAFDWDNTIVKNDSTDATIAWALQHDKILRPKSWAATSTWLTPAADRALTKACGTSVPVGRPLPTSTDTDCADEILQVRGEAETMGGEAAFAGKWNHRRTVPEYAWVPQLFAGHTVAELRSYARAARDEALAAPIGSEQKVGTHTVPGYSRYYDQQKDLIRTLQKAGFDVYIVSAGSEPVAEEWASGVGIDRAHTLAIRSVVRHGRITTSTEGCGDVPAGQGEAIPYIDGKRCVINQEIFGIKGARAWQKQDRRHRIAIGGGDADTDVTFVGDATGTHLVLNRNKPEIMCRGYDDADGRWAVNPMFIEPLPRKSAPYPCATKGYIRPDGSLGPVRRSDGTVIPDQEDTASGKSAAGVTSGTGGGSAGGRARGTV</sequence>
<dbReference type="InterPro" id="IPR023214">
    <property type="entry name" value="HAD_sf"/>
</dbReference>
<feature type="compositionally biased region" description="Low complexity" evidence="12">
    <location>
        <begin position="426"/>
        <end position="436"/>
    </location>
</feature>
<keyword evidence="13" id="KW-0732">Signal</keyword>
<evidence type="ECO:0000256" key="11">
    <source>
        <dbReference type="ARBA" id="ARBA00048523"/>
    </source>
</evidence>
<dbReference type="PANTHER" id="PTHR43344:SF2">
    <property type="entry name" value="PHOSPHOSERINE PHOSPHATASE"/>
    <property type="match status" value="1"/>
</dbReference>
<evidence type="ECO:0000256" key="5">
    <source>
        <dbReference type="ARBA" id="ARBA00022605"/>
    </source>
</evidence>
<keyword evidence="8" id="KW-0460">Magnesium</keyword>
<dbReference type="SUPFAM" id="SSF56784">
    <property type="entry name" value="HAD-like"/>
    <property type="match status" value="1"/>
</dbReference>
<evidence type="ECO:0000256" key="8">
    <source>
        <dbReference type="ARBA" id="ARBA00022842"/>
    </source>
</evidence>
<keyword evidence="5" id="KW-0028">Amino-acid biosynthesis</keyword>
<keyword evidence="9" id="KW-0718">Serine biosynthesis</keyword>
<keyword evidence="7" id="KW-0378">Hydrolase</keyword>
<comment type="similarity">
    <text evidence="3">Belongs to the HAD-like hydrolase superfamily. SerB family.</text>
</comment>
<keyword evidence="15" id="KW-1185">Reference proteome</keyword>
<evidence type="ECO:0000256" key="1">
    <source>
        <dbReference type="ARBA" id="ARBA00001946"/>
    </source>
</evidence>
<dbReference type="RefSeq" id="WP_344561122.1">
    <property type="nucleotide sequence ID" value="NZ_BAAARJ010000001.1"/>
</dbReference>
<comment type="catalytic activity">
    <reaction evidence="10">
        <text>O-phospho-L-serine + H2O = L-serine + phosphate</text>
        <dbReference type="Rhea" id="RHEA:21208"/>
        <dbReference type="ChEBI" id="CHEBI:15377"/>
        <dbReference type="ChEBI" id="CHEBI:33384"/>
        <dbReference type="ChEBI" id="CHEBI:43474"/>
        <dbReference type="ChEBI" id="CHEBI:57524"/>
        <dbReference type="EC" id="3.1.3.3"/>
    </reaction>
</comment>
<feature type="region of interest" description="Disordered" evidence="12">
    <location>
        <begin position="406"/>
        <end position="452"/>
    </location>
</feature>
<organism evidence="14 15">
    <name type="scientific">Streptomyces axinellae</name>
    <dbReference type="NCBI Taxonomy" id="552788"/>
    <lineage>
        <taxon>Bacteria</taxon>
        <taxon>Bacillati</taxon>
        <taxon>Actinomycetota</taxon>
        <taxon>Actinomycetes</taxon>
        <taxon>Kitasatosporales</taxon>
        <taxon>Streptomycetaceae</taxon>
        <taxon>Streptomyces</taxon>
    </lineage>
</organism>
<comment type="pathway">
    <text evidence="2">Amino-acid biosynthesis; L-serine biosynthesis; L-serine from 3-phospho-D-glycerate: step 3/3.</text>
</comment>
<evidence type="ECO:0000313" key="14">
    <source>
        <dbReference type="EMBL" id="GAA2592598.1"/>
    </source>
</evidence>
<evidence type="ECO:0000256" key="13">
    <source>
        <dbReference type="SAM" id="SignalP"/>
    </source>
</evidence>
<dbReference type="Gene3D" id="3.40.50.1000">
    <property type="entry name" value="HAD superfamily/HAD-like"/>
    <property type="match status" value="2"/>
</dbReference>
<evidence type="ECO:0000256" key="10">
    <source>
        <dbReference type="ARBA" id="ARBA00048138"/>
    </source>
</evidence>
<dbReference type="Proteomes" id="UP001501447">
    <property type="component" value="Unassembled WGS sequence"/>
</dbReference>
<name>A0ABP6BYK9_9ACTN</name>
<feature type="chain" id="PRO_5045274049" description="phosphoserine phosphatase" evidence="13">
    <location>
        <begin position="28"/>
        <end position="452"/>
    </location>
</feature>
<evidence type="ECO:0000256" key="4">
    <source>
        <dbReference type="ARBA" id="ARBA00012640"/>
    </source>
</evidence>
<evidence type="ECO:0000313" key="15">
    <source>
        <dbReference type="Proteomes" id="UP001501447"/>
    </source>
</evidence>
<accession>A0ABP6BYK9</accession>
<feature type="signal peptide" evidence="13">
    <location>
        <begin position="1"/>
        <end position="27"/>
    </location>
</feature>
<dbReference type="EC" id="3.1.3.3" evidence="4"/>
<proteinExistence type="inferred from homology"/>
<comment type="cofactor">
    <cofactor evidence="1">
        <name>Mg(2+)</name>
        <dbReference type="ChEBI" id="CHEBI:18420"/>
    </cofactor>
</comment>
<gene>
    <name evidence="14" type="ORF">GCM10009863_01990</name>
</gene>
<evidence type="ECO:0000256" key="9">
    <source>
        <dbReference type="ARBA" id="ARBA00023299"/>
    </source>
</evidence>
<dbReference type="PANTHER" id="PTHR43344">
    <property type="entry name" value="PHOSPHOSERINE PHOSPHATASE"/>
    <property type="match status" value="1"/>
</dbReference>